<evidence type="ECO:0000256" key="7">
    <source>
        <dbReference type="ARBA" id="ARBA00022723"/>
    </source>
</evidence>
<dbReference type="PANTHER" id="PTHR46053">
    <property type="entry name" value="E3 UBIQUITIN-PROTEIN LIGASE MARCH4-LIKE"/>
    <property type="match status" value="1"/>
</dbReference>
<dbReference type="Proteomes" id="UP000504632">
    <property type="component" value="Chromosome 5"/>
</dbReference>
<dbReference type="InParanoid" id="A0A6J2VA78"/>
<dbReference type="GO" id="GO:0012505">
    <property type="term" value="C:endomembrane system"/>
    <property type="evidence" value="ECO:0007669"/>
    <property type="project" value="UniProtKB-SubCell"/>
</dbReference>
<evidence type="ECO:0000256" key="9">
    <source>
        <dbReference type="ARBA" id="ARBA00022786"/>
    </source>
</evidence>
<keyword evidence="6 14" id="KW-0812">Transmembrane</keyword>
<feature type="compositionally biased region" description="Polar residues" evidence="13">
    <location>
        <begin position="88"/>
        <end position="97"/>
    </location>
</feature>
<dbReference type="Pfam" id="PF12906">
    <property type="entry name" value="RINGv"/>
    <property type="match status" value="1"/>
</dbReference>
<dbReference type="UniPathway" id="UPA00143"/>
<keyword evidence="9" id="KW-0833">Ubl conjugation pathway</keyword>
<accession>A0A6J2VA78</accession>
<keyword evidence="12 14" id="KW-0472">Membrane</keyword>
<dbReference type="GO" id="GO:0016567">
    <property type="term" value="P:protein ubiquitination"/>
    <property type="evidence" value="ECO:0007669"/>
    <property type="project" value="UniProtKB-UniPathway"/>
</dbReference>
<name>A0A6J2VA78_CHACN</name>
<feature type="compositionally biased region" description="Basic and acidic residues" evidence="13">
    <location>
        <begin position="70"/>
        <end position="86"/>
    </location>
</feature>
<evidence type="ECO:0000256" key="13">
    <source>
        <dbReference type="SAM" id="MobiDB-lite"/>
    </source>
</evidence>
<feature type="region of interest" description="Disordered" evidence="13">
    <location>
        <begin position="1"/>
        <end position="97"/>
    </location>
</feature>
<evidence type="ECO:0000256" key="1">
    <source>
        <dbReference type="ARBA" id="ARBA00000900"/>
    </source>
</evidence>
<keyword evidence="11 14" id="KW-1133">Transmembrane helix</keyword>
<protein>
    <recommendedName>
        <fullName evidence="4">RING-type E3 ubiquitin transferase</fullName>
        <ecNumber evidence="4">2.3.2.27</ecNumber>
    </recommendedName>
</protein>
<dbReference type="InterPro" id="IPR011016">
    <property type="entry name" value="Znf_RING-CH"/>
</dbReference>
<evidence type="ECO:0000256" key="6">
    <source>
        <dbReference type="ARBA" id="ARBA00022692"/>
    </source>
</evidence>
<dbReference type="EC" id="2.3.2.27" evidence="4"/>
<evidence type="ECO:0000256" key="10">
    <source>
        <dbReference type="ARBA" id="ARBA00022833"/>
    </source>
</evidence>
<dbReference type="CTD" id="441061"/>
<comment type="subcellular location">
    <subcellularLocation>
        <location evidence="2">Endomembrane system</location>
        <topology evidence="2">Multi-pass membrane protein</topology>
    </subcellularLocation>
</comment>
<sequence length="337" mass="37439">MNTEGEAGPFSTQTEHDPPGGATLTAKLTYKQNTSDEDSQQSKTSEVAGVTSDRAEDRSLTEADSEDSDDEKKCISTRKQRSDKSHKSQTVDSQCSSEGCIPTPSCRICFQGAEQGELLSPCRCDGSVRHAHQQCLLKWISERGSWTCELCNYRFHIVAMTIKRPCQWQAVTMSLVEKVQMVAVVLGAVFLLASVSWLLWSALSPEALWQRRDVLFQFCYAMYGLMDVVCIGLIVHEGGAVYNVFLRWRAVNLLWDVQNYDKNCDVEETNTSDPATHTPPRTFWLPHTHSLSLTHTTRLEPSPLCPLHAFSSCLCSSSDPPAQEPASGEVVLRVTSV</sequence>
<evidence type="ECO:0000256" key="5">
    <source>
        <dbReference type="ARBA" id="ARBA00022679"/>
    </source>
</evidence>
<dbReference type="Gene3D" id="3.30.40.10">
    <property type="entry name" value="Zinc/RING finger domain, C3HC4 (zinc finger)"/>
    <property type="match status" value="1"/>
</dbReference>
<comment type="catalytic activity">
    <reaction evidence="1">
        <text>S-ubiquitinyl-[E2 ubiquitin-conjugating enzyme]-L-cysteine + [acceptor protein]-L-lysine = [E2 ubiquitin-conjugating enzyme]-L-cysteine + N(6)-ubiquitinyl-[acceptor protein]-L-lysine.</text>
        <dbReference type="EC" id="2.3.2.27"/>
    </reaction>
</comment>
<dbReference type="GeneID" id="115811212"/>
<dbReference type="SUPFAM" id="SSF57850">
    <property type="entry name" value="RING/U-box"/>
    <property type="match status" value="1"/>
</dbReference>
<organism evidence="16 17">
    <name type="scientific">Chanos chanos</name>
    <name type="common">Milkfish</name>
    <name type="synonym">Mugil chanos</name>
    <dbReference type="NCBI Taxonomy" id="29144"/>
    <lineage>
        <taxon>Eukaryota</taxon>
        <taxon>Metazoa</taxon>
        <taxon>Chordata</taxon>
        <taxon>Craniata</taxon>
        <taxon>Vertebrata</taxon>
        <taxon>Euteleostomi</taxon>
        <taxon>Actinopterygii</taxon>
        <taxon>Neopterygii</taxon>
        <taxon>Teleostei</taxon>
        <taxon>Ostariophysi</taxon>
        <taxon>Gonorynchiformes</taxon>
        <taxon>Chanidae</taxon>
        <taxon>Chanos</taxon>
    </lineage>
</organism>
<evidence type="ECO:0000256" key="4">
    <source>
        <dbReference type="ARBA" id="ARBA00012483"/>
    </source>
</evidence>
<evidence type="ECO:0000313" key="16">
    <source>
        <dbReference type="Proteomes" id="UP000504632"/>
    </source>
</evidence>
<keyword evidence="7" id="KW-0479">Metal-binding</keyword>
<comment type="pathway">
    <text evidence="3">Protein modification; protein ubiquitination.</text>
</comment>
<dbReference type="SMART" id="SM00744">
    <property type="entry name" value="RINGv"/>
    <property type="match status" value="1"/>
</dbReference>
<feature type="domain" description="RING-CH-type" evidence="15">
    <location>
        <begin position="98"/>
        <end position="158"/>
    </location>
</feature>
<evidence type="ECO:0000256" key="12">
    <source>
        <dbReference type="ARBA" id="ARBA00023136"/>
    </source>
</evidence>
<dbReference type="OrthoDB" id="264354at2759"/>
<dbReference type="InterPro" id="IPR046356">
    <property type="entry name" value="MARCHF4/9/11"/>
</dbReference>
<feature type="transmembrane region" description="Helical" evidence="14">
    <location>
        <begin position="220"/>
        <end position="245"/>
    </location>
</feature>
<dbReference type="InterPro" id="IPR013083">
    <property type="entry name" value="Znf_RING/FYVE/PHD"/>
</dbReference>
<evidence type="ECO:0000256" key="14">
    <source>
        <dbReference type="SAM" id="Phobius"/>
    </source>
</evidence>
<dbReference type="GO" id="GO:0008270">
    <property type="term" value="F:zinc ion binding"/>
    <property type="evidence" value="ECO:0007669"/>
    <property type="project" value="UniProtKB-KW"/>
</dbReference>
<evidence type="ECO:0000256" key="8">
    <source>
        <dbReference type="ARBA" id="ARBA00022771"/>
    </source>
</evidence>
<keyword evidence="16" id="KW-1185">Reference proteome</keyword>
<evidence type="ECO:0000313" key="17">
    <source>
        <dbReference type="RefSeq" id="XP_030629184.1"/>
    </source>
</evidence>
<evidence type="ECO:0000256" key="3">
    <source>
        <dbReference type="ARBA" id="ARBA00004906"/>
    </source>
</evidence>
<evidence type="ECO:0000259" key="15">
    <source>
        <dbReference type="PROSITE" id="PS51292"/>
    </source>
</evidence>
<dbReference type="GO" id="GO:0061630">
    <property type="term" value="F:ubiquitin protein ligase activity"/>
    <property type="evidence" value="ECO:0007669"/>
    <property type="project" value="UniProtKB-EC"/>
</dbReference>
<gene>
    <name evidence="17" type="primary">marchf11</name>
</gene>
<evidence type="ECO:0000256" key="11">
    <source>
        <dbReference type="ARBA" id="ARBA00022989"/>
    </source>
</evidence>
<reference evidence="17" key="1">
    <citation type="submission" date="2025-08" db="UniProtKB">
        <authorList>
            <consortium name="RefSeq"/>
        </authorList>
    </citation>
    <scope>IDENTIFICATION</scope>
</reference>
<evidence type="ECO:0000256" key="2">
    <source>
        <dbReference type="ARBA" id="ARBA00004127"/>
    </source>
</evidence>
<dbReference type="PROSITE" id="PS51292">
    <property type="entry name" value="ZF_RING_CH"/>
    <property type="match status" value="1"/>
</dbReference>
<proteinExistence type="predicted"/>
<keyword evidence="8" id="KW-0863">Zinc-finger</keyword>
<feature type="transmembrane region" description="Helical" evidence="14">
    <location>
        <begin position="181"/>
        <end position="200"/>
    </location>
</feature>
<keyword evidence="10" id="KW-0862">Zinc</keyword>
<dbReference type="AlphaFoldDB" id="A0A6J2VA78"/>
<dbReference type="RefSeq" id="XP_030629184.1">
    <property type="nucleotide sequence ID" value="XM_030773324.1"/>
</dbReference>
<keyword evidence="5" id="KW-0808">Transferase</keyword>
<dbReference type="PANTHER" id="PTHR46053:SF1">
    <property type="entry name" value="E3 UBIQUITIN-PROTEIN LIGASE MARCHF11"/>
    <property type="match status" value="1"/>
</dbReference>